<dbReference type="SMART" id="SM00923">
    <property type="entry name" value="MbtH"/>
    <property type="match status" value="1"/>
</dbReference>
<evidence type="ECO:0000313" key="2">
    <source>
        <dbReference type="EMBL" id="CRY53155.1"/>
    </source>
</evidence>
<proteinExistence type="predicted"/>
<dbReference type="InterPro" id="IPR005153">
    <property type="entry name" value="MbtH-like_dom"/>
</dbReference>
<dbReference type="PANTHER" id="PTHR38444:SF1">
    <property type="entry name" value="ENTEROBACTIN BIOSYNTHESIS PROTEIN YBDZ"/>
    <property type="match status" value="1"/>
</dbReference>
<evidence type="ECO:0000259" key="1">
    <source>
        <dbReference type="SMART" id="SM00923"/>
    </source>
</evidence>
<dbReference type="Pfam" id="PF03621">
    <property type="entry name" value="MbtH"/>
    <property type="match status" value="1"/>
</dbReference>
<dbReference type="InterPro" id="IPR037407">
    <property type="entry name" value="MLP_fam"/>
</dbReference>
<dbReference type="PANTHER" id="PTHR38444">
    <property type="entry name" value="ENTEROBACTIN BIOSYNTHESIS PROTEIN YBDZ"/>
    <property type="match status" value="1"/>
</dbReference>
<organism evidence="2 3">
    <name type="scientific">Yersinia intermedia</name>
    <dbReference type="NCBI Taxonomy" id="631"/>
    <lineage>
        <taxon>Bacteria</taxon>
        <taxon>Pseudomonadati</taxon>
        <taxon>Pseudomonadota</taxon>
        <taxon>Gammaproteobacteria</taxon>
        <taxon>Enterobacterales</taxon>
        <taxon>Yersiniaceae</taxon>
        <taxon>Yersinia</taxon>
    </lineage>
</organism>
<dbReference type="Gene3D" id="3.90.820.10">
    <property type="entry name" value="Structural Genomics, Unknown Function 30-nov-00 1gh9 Mol_id"/>
    <property type="match status" value="1"/>
</dbReference>
<dbReference type="SUPFAM" id="SSF160582">
    <property type="entry name" value="MbtH-like"/>
    <property type="match status" value="1"/>
</dbReference>
<dbReference type="GO" id="GO:0005829">
    <property type="term" value="C:cytosol"/>
    <property type="evidence" value="ECO:0007669"/>
    <property type="project" value="TreeGrafter"/>
</dbReference>
<protein>
    <submittedName>
        <fullName evidence="2">Uncharacterized protein conserved in bacteria</fullName>
    </submittedName>
</protein>
<dbReference type="AlphaFoldDB" id="A0A0H5LQ10"/>
<evidence type="ECO:0000313" key="3">
    <source>
        <dbReference type="Proteomes" id="UP000043316"/>
    </source>
</evidence>
<dbReference type="RefSeq" id="WP_049606610.1">
    <property type="nucleotide sequence ID" value="NZ_CWJI01000001.1"/>
</dbReference>
<name>A0A0H5LQ10_YERIN</name>
<gene>
    <name evidence="2" type="primary">mbtH</name>
    <name evidence="2" type="ORF">ERS008476_00038</name>
</gene>
<feature type="domain" description="MbtH-like" evidence="1">
    <location>
        <begin position="8"/>
        <end position="58"/>
    </location>
</feature>
<dbReference type="GO" id="GO:0019290">
    <property type="term" value="P:siderophore biosynthetic process"/>
    <property type="evidence" value="ECO:0007669"/>
    <property type="project" value="TreeGrafter"/>
</dbReference>
<sequence length="76" mass="8678">MSHEAQVNPFDNEELPFLVLINEQQQYSLWPQITAIPAGWTSVYGPQSRADCVKYLEANWTDMRPASLIRAEAALR</sequence>
<reference evidence="3" key="1">
    <citation type="submission" date="2015-03" db="EMBL/GenBank/DDBJ databases">
        <authorList>
            <consortium name="Pathogen Informatics"/>
        </authorList>
    </citation>
    <scope>NUCLEOTIDE SEQUENCE [LARGE SCALE GENOMIC DNA]</scope>
    <source>
        <strain evidence="3">R148</strain>
    </source>
</reference>
<accession>A0A0H5LQ10</accession>
<dbReference type="EMBL" id="CWJI01000001">
    <property type="protein sequence ID" value="CRY53155.1"/>
    <property type="molecule type" value="Genomic_DNA"/>
</dbReference>
<dbReference type="InterPro" id="IPR038020">
    <property type="entry name" value="MbtH-like_sf"/>
</dbReference>
<dbReference type="Proteomes" id="UP000043316">
    <property type="component" value="Unassembled WGS sequence"/>
</dbReference>